<evidence type="ECO:0000313" key="4">
    <source>
        <dbReference type="Proteomes" id="UP000320811"/>
    </source>
</evidence>
<dbReference type="InterPro" id="IPR002347">
    <property type="entry name" value="SDR_fam"/>
</dbReference>
<dbReference type="Pfam" id="PF00106">
    <property type="entry name" value="adh_short"/>
    <property type="match status" value="1"/>
</dbReference>
<dbReference type="GO" id="GO:0016614">
    <property type="term" value="F:oxidoreductase activity, acting on CH-OH group of donors"/>
    <property type="evidence" value="ECO:0007669"/>
    <property type="project" value="UniProtKB-ARBA"/>
</dbReference>
<evidence type="ECO:0000256" key="1">
    <source>
        <dbReference type="ARBA" id="ARBA00006484"/>
    </source>
</evidence>
<evidence type="ECO:0000256" key="2">
    <source>
        <dbReference type="ARBA" id="ARBA00023002"/>
    </source>
</evidence>
<organism evidence="3 4">
    <name type="scientific">Chitinophaga polysaccharea</name>
    <dbReference type="NCBI Taxonomy" id="1293035"/>
    <lineage>
        <taxon>Bacteria</taxon>
        <taxon>Pseudomonadati</taxon>
        <taxon>Bacteroidota</taxon>
        <taxon>Chitinophagia</taxon>
        <taxon>Chitinophagales</taxon>
        <taxon>Chitinophagaceae</taxon>
        <taxon>Chitinophaga</taxon>
    </lineage>
</organism>
<dbReference type="InterPro" id="IPR036291">
    <property type="entry name" value="NAD(P)-bd_dom_sf"/>
</dbReference>
<sequence length="92" mass="10115">MEQQPLEQKVALVTGSSRGWGRDIAIHLAAAGATAIVNYHSNRERAEEVIQHITSRGGKAFAFQVDVASEKAVNNLFDNIRKVSQEGRHFGK</sequence>
<gene>
    <name evidence="3" type="ORF">FHW36_105419</name>
</gene>
<dbReference type="Gene3D" id="3.40.50.720">
    <property type="entry name" value="NAD(P)-binding Rossmann-like Domain"/>
    <property type="match status" value="1"/>
</dbReference>
<dbReference type="EMBL" id="VIWO01000005">
    <property type="protein sequence ID" value="TWF39978.1"/>
    <property type="molecule type" value="Genomic_DNA"/>
</dbReference>
<dbReference type="PANTHER" id="PTHR48107:SF7">
    <property type="entry name" value="RE15974P"/>
    <property type="match status" value="1"/>
</dbReference>
<comment type="caution">
    <text evidence="3">The sequence shown here is derived from an EMBL/GenBank/DDBJ whole genome shotgun (WGS) entry which is preliminary data.</text>
</comment>
<dbReference type="RefSeq" id="WP_222429120.1">
    <property type="nucleotide sequence ID" value="NZ_VIWO01000005.1"/>
</dbReference>
<dbReference type="Proteomes" id="UP000320811">
    <property type="component" value="Unassembled WGS sequence"/>
</dbReference>
<dbReference type="AlphaFoldDB" id="A0A561PPE6"/>
<evidence type="ECO:0000313" key="3">
    <source>
        <dbReference type="EMBL" id="TWF39978.1"/>
    </source>
</evidence>
<proteinExistence type="inferred from homology"/>
<protein>
    <submittedName>
        <fullName evidence="3">Short subunit dehydrogenase</fullName>
    </submittedName>
</protein>
<dbReference type="SUPFAM" id="SSF51735">
    <property type="entry name" value="NAD(P)-binding Rossmann-fold domains"/>
    <property type="match status" value="1"/>
</dbReference>
<comment type="similarity">
    <text evidence="1">Belongs to the short-chain dehydrogenases/reductases (SDR) family.</text>
</comment>
<keyword evidence="2" id="KW-0560">Oxidoreductase</keyword>
<name>A0A561PPE6_9BACT</name>
<accession>A0A561PPE6</accession>
<reference evidence="3 4" key="1">
    <citation type="submission" date="2019-06" db="EMBL/GenBank/DDBJ databases">
        <title>Sorghum-associated microbial communities from plants grown in Nebraska, USA.</title>
        <authorList>
            <person name="Schachtman D."/>
        </authorList>
    </citation>
    <scope>NUCLEOTIDE SEQUENCE [LARGE SCALE GENOMIC DNA]</scope>
    <source>
        <strain evidence="3 4">1209</strain>
    </source>
</reference>
<keyword evidence="4" id="KW-1185">Reference proteome</keyword>
<dbReference type="PANTHER" id="PTHR48107">
    <property type="entry name" value="NADPH-DEPENDENT ALDEHYDE REDUCTASE-LIKE PROTEIN, CHLOROPLASTIC-RELATED"/>
    <property type="match status" value="1"/>
</dbReference>